<dbReference type="GO" id="GO:0005198">
    <property type="term" value="F:structural molecule activity"/>
    <property type="evidence" value="ECO:0007669"/>
    <property type="project" value="InterPro"/>
</dbReference>
<feature type="region of interest" description="Disordered" evidence="3">
    <location>
        <begin position="20"/>
        <end position="51"/>
    </location>
</feature>
<feature type="compositionally biased region" description="Basic residues" evidence="3">
    <location>
        <begin position="30"/>
        <end position="42"/>
    </location>
</feature>
<organism evidence="5">
    <name type="scientific">Guadeloupe mosquito virus</name>
    <dbReference type="NCBI Taxonomy" id="2607735"/>
    <lineage>
        <taxon>Viruses</taxon>
    </lineage>
</organism>
<sequence>MSKQLKKQLASLTAQVAAMKVAKPQPNASAKKRRNRRNKKRGGVAGPSGVSADGRITVQRAELLFEIKVAKGSSSTSYYEALQPTSTRMTWLKTLSGSFSQIIWHSARLEYRPAVGAMKDGSLVVGVDWDPTTTVPSKSKVQSCTPNFQVPVWQKKELTLPASRLQSRKYYALSDSGDIPMIDKAPCEVLAYLACSSNKDEEQYFGDIWIHYKVTLQGPK</sequence>
<reference evidence="5" key="1">
    <citation type="journal article" date="2019" name="Microbiome">
        <title>Stable distinct core eukaryotic viromes in different mosquito species from Guadeloupe, using single mosquito viral metagenomics.</title>
        <authorList>
            <person name="Shi C."/>
            <person name="Beller L."/>
            <person name="Deboutte W."/>
            <person name="Yinda K.C."/>
            <person name="Delang L."/>
            <person name="Vega-Rua A."/>
            <person name="Failloux A.B."/>
            <person name="Matthijnssens J."/>
        </authorList>
    </citation>
    <scope>NUCLEOTIDE SEQUENCE</scope>
    <source>
        <strain evidence="5">Ab-AAF-1-1</strain>
    </source>
</reference>
<evidence type="ECO:0000313" key="5">
    <source>
        <dbReference type="EMBL" id="QEM39254.1"/>
    </source>
</evidence>
<proteinExistence type="inferred from homology"/>
<feature type="domain" description="Icosahedral viral capsid protein S" evidence="4">
    <location>
        <begin position="51"/>
        <end position="219"/>
    </location>
</feature>
<protein>
    <submittedName>
        <fullName evidence="5">Capsid</fullName>
    </submittedName>
</protein>
<dbReference type="InterPro" id="IPR029053">
    <property type="entry name" value="Viral_coat"/>
</dbReference>
<evidence type="ECO:0000256" key="2">
    <source>
        <dbReference type="ARBA" id="ARBA00022561"/>
    </source>
</evidence>
<gene>
    <name evidence="5" type="primary">orf1</name>
</gene>
<evidence type="ECO:0000256" key="1">
    <source>
        <dbReference type="ARBA" id="ARBA00007446"/>
    </source>
</evidence>
<dbReference type="Pfam" id="PF00729">
    <property type="entry name" value="Viral_coat"/>
    <property type="match status" value="1"/>
</dbReference>
<dbReference type="InterPro" id="IPR000937">
    <property type="entry name" value="Capsid_prot_S-dom_vir"/>
</dbReference>
<evidence type="ECO:0000256" key="3">
    <source>
        <dbReference type="SAM" id="MobiDB-lite"/>
    </source>
</evidence>
<dbReference type="EMBL" id="MN053788">
    <property type="protein sequence ID" value="QEM39254.1"/>
    <property type="molecule type" value="Viral_cRNA"/>
</dbReference>
<keyword evidence="2" id="KW-0946">Virion</keyword>
<dbReference type="GO" id="GO:0019028">
    <property type="term" value="C:viral capsid"/>
    <property type="evidence" value="ECO:0007669"/>
    <property type="project" value="UniProtKB-KW"/>
</dbReference>
<dbReference type="SUPFAM" id="SSF88633">
    <property type="entry name" value="Positive stranded ssRNA viruses"/>
    <property type="match status" value="1"/>
</dbReference>
<accession>A0A5C1K376</accession>
<name>A0A5C1K376_9VIRU</name>
<dbReference type="Gene3D" id="2.60.120.20">
    <property type="match status" value="1"/>
</dbReference>
<comment type="similarity">
    <text evidence="1">Belongs to the icosahedral plant coat protein family.</text>
</comment>
<evidence type="ECO:0000259" key="4">
    <source>
        <dbReference type="Pfam" id="PF00729"/>
    </source>
</evidence>
<keyword evidence="2" id="KW-0167">Capsid protein</keyword>